<proteinExistence type="predicted"/>
<gene>
    <name evidence="3" type="ORF">AVDCRST_MAG59-194</name>
</gene>
<accession>A0A6J4U0A7</accession>
<dbReference type="PRINTS" id="PR00368">
    <property type="entry name" value="FADPNR"/>
</dbReference>
<evidence type="ECO:0000313" key="3">
    <source>
        <dbReference type="EMBL" id="CAA9535481.1"/>
    </source>
</evidence>
<dbReference type="Gene3D" id="3.50.50.60">
    <property type="entry name" value="FAD/NAD(P)-binding domain"/>
    <property type="match status" value="1"/>
</dbReference>
<evidence type="ECO:0000259" key="2">
    <source>
        <dbReference type="Pfam" id="PF07992"/>
    </source>
</evidence>
<dbReference type="PANTHER" id="PTHR43539">
    <property type="entry name" value="FLAVIN-BINDING MONOOXYGENASE-LIKE PROTEIN (AFU_ORTHOLOGUE AFUA_4G09220)"/>
    <property type="match status" value="1"/>
</dbReference>
<sequence>MTESRVSSLPVVVVGAGPVGLAAAAHLLAQGEEPLVFEAGAAAGANVLAWGHVRLFSPWRYVVDAAARALLAESGWAAPDPEAYPTGRELVDDYLAPLAALPALRSRLQLGHRVVRVARVGFDKMKTDGREAAPFLLTVEGPGGREEQVLAKAVIDASGTTATPNPLGAAGVPAIGEVAARDRVIYGIPDALGANRGRYAGRRVLVVGSGHSAFNALLDLVDLADAAPGTAVTWAVRRPADRLRPLFGGGIGDALPARGELGERVRRLVEAGRLRLVTGFRVARLTETPAGTLVGGDDEVLGPFDEIVAATGFRPDLGLLSELRLDLDPAVESPRALAPLIDPNVHSCGSVPPHGEAELRQPEPGAYVAGMKSYGRAPTFLMVTGYEQVRSVACALAGDWEGARDVRLVLPETGVCSSGILADRGVACCAASVAGGESDAVCCEPAADTAEPAGVVAGCCGSAVPQVIQLTAAGRSGGCCG</sequence>
<keyword evidence="1" id="KW-0560">Oxidoreductase</keyword>
<protein>
    <submittedName>
        <fullName evidence="3">Putative secreted protein</fullName>
    </submittedName>
</protein>
<dbReference type="GO" id="GO:0004497">
    <property type="term" value="F:monooxygenase activity"/>
    <property type="evidence" value="ECO:0007669"/>
    <property type="project" value="TreeGrafter"/>
</dbReference>
<dbReference type="GO" id="GO:0050660">
    <property type="term" value="F:flavin adenine dinucleotide binding"/>
    <property type="evidence" value="ECO:0007669"/>
    <property type="project" value="TreeGrafter"/>
</dbReference>
<reference evidence="3" key="1">
    <citation type="submission" date="2020-02" db="EMBL/GenBank/DDBJ databases">
        <authorList>
            <person name="Meier V. D."/>
        </authorList>
    </citation>
    <scope>NUCLEOTIDE SEQUENCE</scope>
    <source>
        <strain evidence="3">AVDCRST_MAG59</strain>
    </source>
</reference>
<dbReference type="SUPFAM" id="SSF51905">
    <property type="entry name" value="FAD/NAD(P)-binding domain"/>
    <property type="match status" value="1"/>
</dbReference>
<dbReference type="PANTHER" id="PTHR43539:SF78">
    <property type="entry name" value="FLAVIN-CONTAINING MONOOXYGENASE"/>
    <property type="match status" value="1"/>
</dbReference>
<evidence type="ECO:0000256" key="1">
    <source>
        <dbReference type="ARBA" id="ARBA00023002"/>
    </source>
</evidence>
<feature type="domain" description="FAD/NAD(P)-binding" evidence="2">
    <location>
        <begin position="11"/>
        <end position="327"/>
    </location>
</feature>
<dbReference type="Pfam" id="PF07992">
    <property type="entry name" value="Pyr_redox_2"/>
    <property type="match status" value="1"/>
</dbReference>
<dbReference type="InterPro" id="IPR050982">
    <property type="entry name" value="Auxin_biosynth/cation_transpt"/>
</dbReference>
<dbReference type="EMBL" id="CADCWF010000011">
    <property type="protein sequence ID" value="CAA9535481.1"/>
    <property type="molecule type" value="Genomic_DNA"/>
</dbReference>
<name>A0A6J4U0A7_9BACT</name>
<dbReference type="InterPro" id="IPR036188">
    <property type="entry name" value="FAD/NAD-bd_sf"/>
</dbReference>
<dbReference type="AlphaFoldDB" id="A0A6J4U0A7"/>
<organism evidence="3">
    <name type="scientific">uncultured Thermomicrobiales bacterium</name>
    <dbReference type="NCBI Taxonomy" id="1645740"/>
    <lineage>
        <taxon>Bacteria</taxon>
        <taxon>Pseudomonadati</taxon>
        <taxon>Thermomicrobiota</taxon>
        <taxon>Thermomicrobia</taxon>
        <taxon>Thermomicrobiales</taxon>
        <taxon>environmental samples</taxon>
    </lineage>
</organism>
<dbReference type="InterPro" id="IPR023753">
    <property type="entry name" value="FAD/NAD-binding_dom"/>
</dbReference>